<evidence type="ECO:0000313" key="2">
    <source>
        <dbReference type="EMBL" id="ACX96400.1"/>
    </source>
</evidence>
<dbReference type="RefSeq" id="WP_012824434.1">
    <property type="nucleotide sequence ID" value="NC_013422.1"/>
</dbReference>
<sequence length="140" mass="14914">MKKFILVAAVASMMTGIAHAEDKPKAEVIVNPNVQFLGHTVPMNGSDIFGKINIIPVAADKTKFIANFKGKNTAGPLTFSINLGRCRDSATNKVKFPLTNVVNGKSETVVDVKTATIFEGDVLSYTLKSGDKVVSCGTIQ</sequence>
<keyword evidence="1" id="KW-0732">Signal</keyword>
<dbReference type="Proteomes" id="UP000009102">
    <property type="component" value="Chromosome"/>
</dbReference>
<gene>
    <name evidence="2" type="ordered locus">Hneap_1570</name>
</gene>
<dbReference type="AlphaFoldDB" id="D0L127"/>
<feature type="signal peptide" evidence="1">
    <location>
        <begin position="1"/>
        <end position="20"/>
    </location>
</feature>
<keyword evidence="3" id="KW-1185">Reference proteome</keyword>
<proteinExistence type="predicted"/>
<evidence type="ECO:0000313" key="3">
    <source>
        <dbReference type="Proteomes" id="UP000009102"/>
    </source>
</evidence>
<feature type="chain" id="PRO_5003010131" evidence="1">
    <location>
        <begin position="21"/>
        <end position="140"/>
    </location>
</feature>
<dbReference type="EMBL" id="CP001801">
    <property type="protein sequence ID" value="ACX96400.1"/>
    <property type="molecule type" value="Genomic_DNA"/>
</dbReference>
<evidence type="ECO:0000256" key="1">
    <source>
        <dbReference type="SAM" id="SignalP"/>
    </source>
</evidence>
<organism evidence="2 3">
    <name type="scientific">Halothiobacillus neapolitanus (strain ATCC 23641 / DSM 15147 / CIP 104769 / NCIMB 8539 / c2)</name>
    <name type="common">Thiobacillus neapolitanus</name>
    <dbReference type="NCBI Taxonomy" id="555778"/>
    <lineage>
        <taxon>Bacteria</taxon>
        <taxon>Pseudomonadati</taxon>
        <taxon>Pseudomonadota</taxon>
        <taxon>Gammaproteobacteria</taxon>
        <taxon>Chromatiales</taxon>
        <taxon>Halothiobacillaceae</taxon>
        <taxon>Halothiobacillus</taxon>
    </lineage>
</organism>
<protein>
    <submittedName>
        <fullName evidence="2">Uncharacterized protein</fullName>
    </submittedName>
</protein>
<name>D0L127_HALNC</name>
<accession>D0L127</accession>
<dbReference type="OrthoDB" id="9938948at2"/>
<reference evidence="2 3" key="1">
    <citation type="submission" date="2009-10" db="EMBL/GenBank/DDBJ databases">
        <title>Complete sequence of Halothiobacillus neapolitanus c2.</title>
        <authorList>
            <consortium name="US DOE Joint Genome Institute"/>
            <person name="Lucas S."/>
            <person name="Copeland A."/>
            <person name="Lapidus A."/>
            <person name="Glavina del Rio T."/>
            <person name="Tice H."/>
            <person name="Bruce D."/>
            <person name="Goodwin L."/>
            <person name="Pitluck S."/>
            <person name="Davenport K."/>
            <person name="Brettin T."/>
            <person name="Detter J.C."/>
            <person name="Han C."/>
            <person name="Tapia R."/>
            <person name="Larimer F."/>
            <person name="Land M."/>
            <person name="Hauser L."/>
            <person name="Kyrpides N."/>
            <person name="Mikhailova N."/>
            <person name="Kerfeld C."/>
            <person name="Cannon G."/>
            <person name="Heinhort S."/>
        </authorList>
    </citation>
    <scope>NUCLEOTIDE SEQUENCE [LARGE SCALE GENOMIC DNA]</scope>
    <source>
        <strain evidence="3">ATCC 23641 / c2</strain>
    </source>
</reference>
<dbReference type="HOGENOM" id="CLU_1832383_0_0_6"/>
<dbReference type="KEGG" id="hna:Hneap_1570"/>